<gene>
    <name evidence="1" type="ORF">L2E82_44700</name>
</gene>
<name>A0ACB8ZQV0_CICIN</name>
<evidence type="ECO:0000313" key="1">
    <source>
        <dbReference type="EMBL" id="KAI3700084.1"/>
    </source>
</evidence>
<protein>
    <submittedName>
        <fullName evidence="1">Uncharacterized protein</fullName>
    </submittedName>
</protein>
<sequence length="1132" mass="130233">MCLYTARLHLSYEPHDFFLFLLYLNPCVVCVACGLFSPTRLVSILSDIHIQKSYKRAAEEYEKAGAFAKCLSACADGNLFEMGIRLIGQWGGCGGAEQEFFKKGAVYYFGVKDLKSMMAFVSSFHSKDEMREFLTKKRCFDELISLEVEWGNFQEAAKVARLKPDPVFEADLLYMGGLHRQSSLTILWHVFLNSPLFQNVDEPFTPKDELLKKAVSIAKSSSDDFCQFVMKEARILSEGKSEEELLKKGHEFIDCYKNNELAMSLEQVKTNHEIQKIEKHVLHKCALYSLGVEDFKGMMKFVRSFHSKDEMRRFLTKKRCFDELISLEIEWGNFKEAAKVSWLKIDPAADLPHRLDRESSLLILWHVLLNSLVLQSTDEPFSQKDELLSKAVAIAESCSNFFYQFVSKEASILSEGKNQEELLIKGLEFIDCYKANSLAVSMKQVKTTQEIEKIENDVIQLMHSFFKSVNRVNEFLRLLEIRGKFVEAAKIGNEDDQSIKAALSILWYVFFGSLWACGKRAWPLKDFKQKNRLLDNANLYLESDHDSQDSALARAEINILSSPEISLCEMWKYLSETPKERSLRIHFLVSRRILDVYLGSDCSVNASIEMWDDDDKIKHLESQLSKNIISMEGLIYFWSYWKELMIRELIDWSSRRGHSRKDSKIYEDFICNYFGMRKYEGDKKGSYVVLNAEAHWVKEMNPRNMHTNGYLHIIHAGNFSSVASRYLSSELLFVAQKVLRKLQSLHAYATVKNVSMHQRVKILTNLFKVTESLQKCKVLNDWRNTRVRVGRIVDQFVQFSMDEFMSNVFHINWKNAQSKEMISLRGNETFLSMLKEAININSKSREGLTCWQLGRIAMAFLAYRMVDFNGDTMRKVKHFSSMNWKALFDMVNADKSSSKNVDLAISLHNVLKETMLSAGWLRTDDCMSPACFLYLVERLLILSFCFRDYVYMTRSSCVEWLTYEEWGMGSNGGSVTCSDIMKDIHQSLASMVSGILNSQNDLLEWVTRSKEESYDILVLRLTVLLSMICVNTGQHFCDHLLDVLGCPHLASVLPSTFAEGLIKGIKEDYLFDALVVACEKIDNPLVTVSFTKDSSKVPRGNAIFLNMVELDISRETLIEMLYQSPEFPLLSN</sequence>
<keyword evidence="2" id="KW-1185">Reference proteome</keyword>
<dbReference type="Proteomes" id="UP001055811">
    <property type="component" value="Linkage Group LG08"/>
</dbReference>
<evidence type="ECO:0000313" key="2">
    <source>
        <dbReference type="Proteomes" id="UP001055811"/>
    </source>
</evidence>
<reference evidence="2" key="1">
    <citation type="journal article" date="2022" name="Mol. Ecol. Resour.">
        <title>The genomes of chicory, endive, great burdock and yacon provide insights into Asteraceae palaeo-polyploidization history and plant inulin production.</title>
        <authorList>
            <person name="Fan W."/>
            <person name="Wang S."/>
            <person name="Wang H."/>
            <person name="Wang A."/>
            <person name="Jiang F."/>
            <person name="Liu H."/>
            <person name="Zhao H."/>
            <person name="Xu D."/>
            <person name="Zhang Y."/>
        </authorList>
    </citation>
    <scope>NUCLEOTIDE SEQUENCE [LARGE SCALE GENOMIC DNA]</scope>
    <source>
        <strain evidence="2">cv. Punajuju</strain>
    </source>
</reference>
<proteinExistence type="predicted"/>
<comment type="caution">
    <text evidence="1">The sequence shown here is derived from an EMBL/GenBank/DDBJ whole genome shotgun (WGS) entry which is preliminary data.</text>
</comment>
<organism evidence="1 2">
    <name type="scientific">Cichorium intybus</name>
    <name type="common">Chicory</name>
    <dbReference type="NCBI Taxonomy" id="13427"/>
    <lineage>
        <taxon>Eukaryota</taxon>
        <taxon>Viridiplantae</taxon>
        <taxon>Streptophyta</taxon>
        <taxon>Embryophyta</taxon>
        <taxon>Tracheophyta</taxon>
        <taxon>Spermatophyta</taxon>
        <taxon>Magnoliopsida</taxon>
        <taxon>eudicotyledons</taxon>
        <taxon>Gunneridae</taxon>
        <taxon>Pentapetalae</taxon>
        <taxon>asterids</taxon>
        <taxon>campanulids</taxon>
        <taxon>Asterales</taxon>
        <taxon>Asteraceae</taxon>
        <taxon>Cichorioideae</taxon>
        <taxon>Cichorieae</taxon>
        <taxon>Cichoriinae</taxon>
        <taxon>Cichorium</taxon>
    </lineage>
</organism>
<dbReference type="EMBL" id="CM042016">
    <property type="protein sequence ID" value="KAI3700084.1"/>
    <property type="molecule type" value="Genomic_DNA"/>
</dbReference>
<accession>A0ACB8ZQV0</accession>
<reference evidence="1 2" key="2">
    <citation type="journal article" date="2022" name="Mol. Ecol. Resour.">
        <title>The genomes of chicory, endive, great burdock and yacon provide insights into Asteraceae paleo-polyploidization history and plant inulin production.</title>
        <authorList>
            <person name="Fan W."/>
            <person name="Wang S."/>
            <person name="Wang H."/>
            <person name="Wang A."/>
            <person name="Jiang F."/>
            <person name="Liu H."/>
            <person name="Zhao H."/>
            <person name="Xu D."/>
            <person name="Zhang Y."/>
        </authorList>
    </citation>
    <scope>NUCLEOTIDE SEQUENCE [LARGE SCALE GENOMIC DNA]</scope>
    <source>
        <strain evidence="2">cv. Punajuju</strain>
        <tissue evidence="1">Leaves</tissue>
    </source>
</reference>